<dbReference type="InterPro" id="IPR029021">
    <property type="entry name" value="Prot-tyrosine_phosphatase-like"/>
</dbReference>
<accession>A0A226MEV8</accession>
<evidence type="ECO:0000259" key="3">
    <source>
        <dbReference type="PROSITE" id="PS51339"/>
    </source>
</evidence>
<feature type="non-terminal residue" evidence="4">
    <location>
        <position position="1"/>
    </location>
</feature>
<dbReference type="AlphaFoldDB" id="A0A226MEV8"/>
<dbReference type="InterPro" id="IPR010569">
    <property type="entry name" value="Myotubularin-like_Pase_dom"/>
</dbReference>
<sequence length="438" mass="48314">PPPHPPPPPPPQSPSFSPFLQSEYSVALRCIRTLVAASSFTKPTVLTAASALTFIPEELALFCQDFRLLRFHFPESRLGLQAFRVANAIARARETATWPGDSGSHMDGTAEDEEDEEEGSPPTLLFESPQDWERELQRLGAVGWRVSAVNERFDMAPSLPRYLWVPSALLDHDLKQTFAHFQERRVAVSNGMWEPSDIDLSCLLASLVQLLADPHARTLRGFQSLVQREWVAAGHPFPQRLGLCGDSPREESPVFLLFLDCTWQLLRQFPAAFGFTEAYLLALHDSAFLPYCSTFLFSCQRQRGRGGAPAGAWSGSSSGAVLALSKGSLTPQPFPWRSGRPPPRLLRWAPSLETLSDRGGDPIPTPSRGLLLPCAAGPSVRLWRRCYLRGLPEAQRGRLAPCPALLAEELALLQDRLRAWQQDGAQAEPGSSPPSPSR</sequence>
<dbReference type="PANTHER" id="PTHR10807:SF51">
    <property type="entry name" value="MYOTUBULARIN-RELATED PROTEIN 11"/>
    <property type="match status" value="1"/>
</dbReference>
<comment type="similarity">
    <text evidence="1">Belongs to the protein-tyrosine phosphatase family. Non-receptor class myotubularin subfamily.</text>
</comment>
<feature type="region of interest" description="Disordered" evidence="2">
    <location>
        <begin position="96"/>
        <end position="126"/>
    </location>
</feature>
<dbReference type="GO" id="GO:0046856">
    <property type="term" value="P:phosphatidylinositol dephosphorylation"/>
    <property type="evidence" value="ECO:0007669"/>
    <property type="project" value="TreeGrafter"/>
</dbReference>
<evidence type="ECO:0000313" key="5">
    <source>
        <dbReference type="Proteomes" id="UP000198323"/>
    </source>
</evidence>
<evidence type="ECO:0000313" key="4">
    <source>
        <dbReference type="EMBL" id="OXB53549.1"/>
    </source>
</evidence>
<dbReference type="GO" id="GO:0005737">
    <property type="term" value="C:cytoplasm"/>
    <property type="evidence" value="ECO:0007669"/>
    <property type="project" value="TreeGrafter"/>
</dbReference>
<dbReference type="EMBL" id="MCFN01001151">
    <property type="protein sequence ID" value="OXB53549.1"/>
    <property type="molecule type" value="Genomic_DNA"/>
</dbReference>
<name>A0A226MEV8_CALSU</name>
<reference evidence="4 5" key="1">
    <citation type="submission" date="2016-07" db="EMBL/GenBank/DDBJ databases">
        <title>Disparate Historic Effective Population Sizes Predicted by Modern Levels of Genome Diversity for the Scaled Quail (Callipepla squamata) and the Northern Bobwhite (Colinus virginianus): Inferences from First and Second Generation Draft Genome Assemblies for Sympatric New World Quail.</title>
        <authorList>
            <person name="Oldeschulte D.L."/>
            <person name="Halley Y.A."/>
            <person name="Bhattarai E.K."/>
            <person name="Brashear W.A."/>
            <person name="Hill J."/>
            <person name="Metz R.P."/>
            <person name="Johnson C.D."/>
            <person name="Rollins D."/>
            <person name="Peterson M.J."/>
            <person name="Bickhart D.M."/>
            <person name="Decker J.E."/>
            <person name="Seabury C.M."/>
        </authorList>
    </citation>
    <scope>NUCLEOTIDE SEQUENCE [LARGE SCALE GENOMIC DNA]</scope>
    <source>
        <strain evidence="4 5">Texas</strain>
        <tissue evidence="4">Leg muscle</tissue>
    </source>
</reference>
<proteinExistence type="inferred from homology"/>
<dbReference type="PANTHER" id="PTHR10807">
    <property type="entry name" value="MYOTUBULARIN-RELATED"/>
    <property type="match status" value="1"/>
</dbReference>
<dbReference type="InterPro" id="IPR022587">
    <property type="entry name" value="MTMR12-like_C"/>
</dbReference>
<keyword evidence="5" id="KW-1185">Reference proteome</keyword>
<dbReference type="OrthoDB" id="271628at2759"/>
<feature type="domain" description="Myotubularin phosphatase" evidence="3">
    <location>
        <begin position="126"/>
        <end position="188"/>
    </location>
</feature>
<evidence type="ECO:0000256" key="2">
    <source>
        <dbReference type="SAM" id="MobiDB-lite"/>
    </source>
</evidence>
<dbReference type="Proteomes" id="UP000198323">
    <property type="component" value="Unassembled WGS sequence"/>
</dbReference>
<gene>
    <name evidence="4" type="ORF">ASZ78_016509</name>
</gene>
<feature type="domain" description="Myotubularin phosphatase" evidence="3">
    <location>
        <begin position="199"/>
        <end position="387"/>
    </location>
</feature>
<dbReference type="Pfam" id="PF06602">
    <property type="entry name" value="Myotub-related"/>
    <property type="match status" value="1"/>
</dbReference>
<comment type="caution">
    <text evidence="4">The sequence shown here is derived from an EMBL/GenBank/DDBJ whole genome shotgun (WGS) entry which is preliminary data.</text>
</comment>
<dbReference type="SUPFAM" id="SSF52799">
    <property type="entry name" value="(Phosphotyrosine protein) phosphatases II"/>
    <property type="match status" value="1"/>
</dbReference>
<organism evidence="4 5">
    <name type="scientific">Callipepla squamata</name>
    <name type="common">Scaled quail</name>
    <dbReference type="NCBI Taxonomy" id="9009"/>
    <lineage>
        <taxon>Eukaryota</taxon>
        <taxon>Metazoa</taxon>
        <taxon>Chordata</taxon>
        <taxon>Craniata</taxon>
        <taxon>Vertebrata</taxon>
        <taxon>Euteleostomi</taxon>
        <taxon>Archelosauria</taxon>
        <taxon>Archosauria</taxon>
        <taxon>Dinosauria</taxon>
        <taxon>Saurischia</taxon>
        <taxon>Theropoda</taxon>
        <taxon>Coelurosauria</taxon>
        <taxon>Aves</taxon>
        <taxon>Neognathae</taxon>
        <taxon>Galloanserae</taxon>
        <taxon>Galliformes</taxon>
        <taxon>Odontophoridae</taxon>
        <taxon>Callipepla</taxon>
    </lineage>
</organism>
<evidence type="ECO:0000256" key="1">
    <source>
        <dbReference type="ARBA" id="ARBA00007471"/>
    </source>
</evidence>
<protein>
    <recommendedName>
        <fullName evidence="3">Myotubularin phosphatase domain-containing protein</fullName>
    </recommendedName>
</protein>
<dbReference type="InterPro" id="IPR030564">
    <property type="entry name" value="Myotubularin"/>
</dbReference>
<dbReference type="STRING" id="9009.A0A226MEV8"/>
<feature type="compositionally biased region" description="Acidic residues" evidence="2">
    <location>
        <begin position="109"/>
        <end position="119"/>
    </location>
</feature>
<dbReference type="GO" id="GO:0016020">
    <property type="term" value="C:membrane"/>
    <property type="evidence" value="ECO:0007669"/>
    <property type="project" value="TreeGrafter"/>
</dbReference>
<dbReference type="PROSITE" id="PS51339">
    <property type="entry name" value="PPASE_MYOTUBULARIN"/>
    <property type="match status" value="2"/>
</dbReference>
<dbReference type="Pfam" id="PF12578">
    <property type="entry name" value="3-PAP"/>
    <property type="match status" value="1"/>
</dbReference>